<gene>
    <name evidence="1" type="ORF">Bfra_004923</name>
</gene>
<name>A0A8H6ATS2_9HELO</name>
<accession>A0A8H6ATS2</accession>
<comment type="caution">
    <text evidence="1">The sequence shown here is derived from an EMBL/GenBank/DDBJ whole genome shotgun (WGS) entry which is preliminary data.</text>
</comment>
<protein>
    <submittedName>
        <fullName evidence="1">Uncharacterized protein</fullName>
    </submittedName>
</protein>
<dbReference type="AlphaFoldDB" id="A0A8H6ATS2"/>
<reference evidence="1 2" key="1">
    <citation type="journal article" date="2020" name="Phytopathology">
        <title>A high-quality genome resource of Botrytis fragariae, a new and rapidly spreading fungal pathogen causing strawberry gray mold in the U.S.A.</title>
        <authorList>
            <person name="Wu Y."/>
            <person name="Saski C.A."/>
            <person name="Schnabel G."/>
            <person name="Xiao S."/>
            <person name="Hu M."/>
        </authorList>
    </citation>
    <scope>NUCLEOTIDE SEQUENCE [LARGE SCALE GENOMIC DNA]</scope>
    <source>
        <strain evidence="1 2">BVB16</strain>
    </source>
</reference>
<sequence length="89" mass="10265">MRVPLRSLFSHLATRYLFTNTTFKHLQTFELTGSTGSTASSRFQAVFPTLFTSTRRRSQVLLLPLPFRDEKSYDKSARSKPCQPSDYQN</sequence>
<dbReference type="GeneID" id="59259005"/>
<dbReference type="EMBL" id="JABFCT010000008">
    <property type="protein sequence ID" value="KAF5873462.1"/>
    <property type="molecule type" value="Genomic_DNA"/>
</dbReference>
<proteinExistence type="predicted"/>
<dbReference type="Proteomes" id="UP000531561">
    <property type="component" value="Unassembled WGS sequence"/>
</dbReference>
<evidence type="ECO:0000313" key="1">
    <source>
        <dbReference type="EMBL" id="KAF5873462.1"/>
    </source>
</evidence>
<organism evidence="1 2">
    <name type="scientific">Botrytis fragariae</name>
    <dbReference type="NCBI Taxonomy" id="1964551"/>
    <lineage>
        <taxon>Eukaryota</taxon>
        <taxon>Fungi</taxon>
        <taxon>Dikarya</taxon>
        <taxon>Ascomycota</taxon>
        <taxon>Pezizomycotina</taxon>
        <taxon>Leotiomycetes</taxon>
        <taxon>Helotiales</taxon>
        <taxon>Sclerotiniaceae</taxon>
        <taxon>Botrytis</taxon>
    </lineage>
</organism>
<evidence type="ECO:0000313" key="2">
    <source>
        <dbReference type="Proteomes" id="UP000531561"/>
    </source>
</evidence>
<keyword evidence="2" id="KW-1185">Reference proteome</keyword>
<dbReference type="RefSeq" id="XP_037192408.1">
    <property type="nucleotide sequence ID" value="XM_037335313.1"/>
</dbReference>